<dbReference type="InterPro" id="IPR007627">
    <property type="entry name" value="RNA_pol_sigma70_r2"/>
</dbReference>
<keyword evidence="4" id="KW-0804">Transcription</keyword>
<evidence type="ECO:0000259" key="7">
    <source>
        <dbReference type="Pfam" id="PF08281"/>
    </source>
</evidence>
<gene>
    <name evidence="8" type="ORF">WI372_09555</name>
</gene>
<dbReference type="SUPFAM" id="SSF88946">
    <property type="entry name" value="Sigma2 domain of RNA polymerase sigma factors"/>
    <property type="match status" value="1"/>
</dbReference>
<evidence type="ECO:0000256" key="5">
    <source>
        <dbReference type="SAM" id="MobiDB-lite"/>
    </source>
</evidence>
<dbReference type="Proteomes" id="UP001484239">
    <property type="component" value="Unassembled WGS sequence"/>
</dbReference>
<dbReference type="Gene3D" id="1.10.1740.10">
    <property type="match status" value="1"/>
</dbReference>
<dbReference type="CDD" id="cd06171">
    <property type="entry name" value="Sigma70_r4"/>
    <property type="match status" value="1"/>
</dbReference>
<evidence type="ECO:0000256" key="2">
    <source>
        <dbReference type="ARBA" id="ARBA00023015"/>
    </source>
</evidence>
<evidence type="ECO:0000313" key="9">
    <source>
        <dbReference type="Proteomes" id="UP001484239"/>
    </source>
</evidence>
<evidence type="ECO:0000256" key="3">
    <source>
        <dbReference type="ARBA" id="ARBA00023082"/>
    </source>
</evidence>
<protein>
    <submittedName>
        <fullName evidence="8">RNA polymerase sigma factor</fullName>
    </submittedName>
</protein>
<dbReference type="InterPro" id="IPR014284">
    <property type="entry name" value="RNA_pol_sigma-70_dom"/>
</dbReference>
<dbReference type="InterPro" id="IPR013324">
    <property type="entry name" value="RNA_pol_sigma_r3/r4-like"/>
</dbReference>
<evidence type="ECO:0000256" key="1">
    <source>
        <dbReference type="ARBA" id="ARBA00010641"/>
    </source>
</evidence>
<evidence type="ECO:0000259" key="6">
    <source>
        <dbReference type="Pfam" id="PF04542"/>
    </source>
</evidence>
<dbReference type="Gene3D" id="1.10.10.10">
    <property type="entry name" value="Winged helix-like DNA-binding domain superfamily/Winged helix DNA-binding domain"/>
    <property type="match status" value="1"/>
</dbReference>
<keyword evidence="9" id="KW-1185">Reference proteome</keyword>
<sequence length="207" mass="23491">MPDRELRRPMERVGTLGNTALPPPHDAPIDTTESLLHRALREGDDRALRRAVEHLHPEMLRLAEAHVASTDDAEDVVQDTWVAALRGITRFEGRASLKTWLMRILLYRARSSGRRASRFVPWSLVDAVQAMATPAPDPFQALVARELHLMLEAAILELPARQREVVRLRDLEGWTPDEVCRRLHISHGNQRVLLHRGRTRVRGALGT</sequence>
<reference evidence="8 9" key="1">
    <citation type="submission" date="2024-02" db="EMBL/GenBank/DDBJ databases">
        <title>A novel Gemmatimonadota bacterium.</title>
        <authorList>
            <person name="Du Z.-J."/>
            <person name="Ye Y.-Q."/>
        </authorList>
    </citation>
    <scope>NUCLEOTIDE SEQUENCE [LARGE SCALE GENOMIC DNA]</scope>
    <source>
        <strain evidence="8 9">DH-20</strain>
    </source>
</reference>
<dbReference type="InterPro" id="IPR039425">
    <property type="entry name" value="RNA_pol_sigma-70-like"/>
</dbReference>
<proteinExistence type="inferred from homology"/>
<feature type="region of interest" description="Disordered" evidence="5">
    <location>
        <begin position="1"/>
        <end position="28"/>
    </location>
</feature>
<dbReference type="InterPro" id="IPR013249">
    <property type="entry name" value="RNA_pol_sigma70_r4_t2"/>
</dbReference>
<dbReference type="InterPro" id="IPR036388">
    <property type="entry name" value="WH-like_DNA-bd_sf"/>
</dbReference>
<dbReference type="EMBL" id="JBBHLI010000004">
    <property type="protein sequence ID" value="MEK9501223.1"/>
    <property type="molecule type" value="Genomic_DNA"/>
</dbReference>
<dbReference type="RefSeq" id="WP_405277377.1">
    <property type="nucleotide sequence ID" value="NZ_JBBHLI010000004.1"/>
</dbReference>
<dbReference type="NCBIfam" id="TIGR02937">
    <property type="entry name" value="sigma70-ECF"/>
    <property type="match status" value="1"/>
</dbReference>
<feature type="domain" description="RNA polymerase sigma-70 region 2" evidence="6">
    <location>
        <begin position="52"/>
        <end position="118"/>
    </location>
</feature>
<comment type="similarity">
    <text evidence="1">Belongs to the sigma-70 factor family. ECF subfamily.</text>
</comment>
<name>A0ABU9E905_9BACT</name>
<evidence type="ECO:0000256" key="4">
    <source>
        <dbReference type="ARBA" id="ARBA00023163"/>
    </source>
</evidence>
<dbReference type="InterPro" id="IPR013325">
    <property type="entry name" value="RNA_pol_sigma_r2"/>
</dbReference>
<evidence type="ECO:0000313" key="8">
    <source>
        <dbReference type="EMBL" id="MEK9501223.1"/>
    </source>
</evidence>
<keyword evidence="2" id="KW-0805">Transcription regulation</keyword>
<dbReference type="PANTHER" id="PTHR43133:SF53">
    <property type="entry name" value="ECF RNA POLYMERASE SIGMA-E FACTOR"/>
    <property type="match status" value="1"/>
</dbReference>
<dbReference type="Pfam" id="PF04542">
    <property type="entry name" value="Sigma70_r2"/>
    <property type="match status" value="1"/>
</dbReference>
<accession>A0ABU9E905</accession>
<dbReference type="Pfam" id="PF08281">
    <property type="entry name" value="Sigma70_r4_2"/>
    <property type="match status" value="1"/>
</dbReference>
<organism evidence="8 9">
    <name type="scientific">Gaopeijia maritima</name>
    <dbReference type="NCBI Taxonomy" id="3119007"/>
    <lineage>
        <taxon>Bacteria</taxon>
        <taxon>Pseudomonadati</taxon>
        <taxon>Gemmatimonadota</taxon>
        <taxon>Longimicrobiia</taxon>
        <taxon>Gaopeijiales</taxon>
        <taxon>Gaopeijiaceae</taxon>
        <taxon>Gaopeijia</taxon>
    </lineage>
</organism>
<keyword evidence="3" id="KW-0731">Sigma factor</keyword>
<dbReference type="PANTHER" id="PTHR43133">
    <property type="entry name" value="RNA POLYMERASE ECF-TYPE SIGMA FACTO"/>
    <property type="match status" value="1"/>
</dbReference>
<feature type="compositionally biased region" description="Basic and acidic residues" evidence="5">
    <location>
        <begin position="1"/>
        <end position="11"/>
    </location>
</feature>
<feature type="domain" description="RNA polymerase sigma factor 70 region 4 type 2" evidence="7">
    <location>
        <begin position="149"/>
        <end position="200"/>
    </location>
</feature>
<dbReference type="SUPFAM" id="SSF88659">
    <property type="entry name" value="Sigma3 and sigma4 domains of RNA polymerase sigma factors"/>
    <property type="match status" value="1"/>
</dbReference>
<comment type="caution">
    <text evidence="8">The sequence shown here is derived from an EMBL/GenBank/DDBJ whole genome shotgun (WGS) entry which is preliminary data.</text>
</comment>